<keyword evidence="1 2" id="KW-0727">SH2 domain</keyword>
<organism evidence="5 6">
    <name type="scientific">Bugula neritina</name>
    <name type="common">Brown bryozoan</name>
    <name type="synonym">Sertularia neritina</name>
    <dbReference type="NCBI Taxonomy" id="10212"/>
    <lineage>
        <taxon>Eukaryota</taxon>
        <taxon>Metazoa</taxon>
        <taxon>Spiralia</taxon>
        <taxon>Lophotrochozoa</taxon>
        <taxon>Bryozoa</taxon>
        <taxon>Gymnolaemata</taxon>
        <taxon>Cheilostomatida</taxon>
        <taxon>Flustrina</taxon>
        <taxon>Buguloidea</taxon>
        <taxon>Bugulidae</taxon>
        <taxon>Bugula</taxon>
    </lineage>
</organism>
<feature type="compositionally biased region" description="Low complexity" evidence="3">
    <location>
        <begin position="60"/>
        <end position="70"/>
    </location>
</feature>
<dbReference type="EMBL" id="VXIV02003141">
    <property type="protein sequence ID" value="KAF6020887.1"/>
    <property type="molecule type" value="Genomic_DNA"/>
</dbReference>
<accession>A0A7J7J4T3</accession>
<sequence>MASKFLNKIGVGKKHKLSFEVKTQPPEPTHEAGQVVVRDSAEYSLPPDCQPEDNIYQEPADSLSPASTSLDSISISSTASSNIALSSSILASSSSSTAASVTTTTTVTTIATTITTTNNNNSSAANTLQSSIQDKTSPVSTLLSNASKSPDSFNTPDVPQVASKLPATLAKEPTTPTDMAIVSQIDCITSSSTMVSLASVDSSAMLESNSGASSHSTVTPLVHSEVSTPVYMNNSEVWAVDSRPPLPLAQTITPDIDPRNIHYPAAGNEYEAPWDLQSEINAVVKKMKQPLSSTAGNSSKDLIHQPGGESNPSLIASKPVGSQAYTNSEPATGLKVDYNTRRSNSMHRVKQSGLHRQSSTTSSKHMASGATTPSVSAVLVEGKWREAKPPALPAVSPSSPEIPHAKQFLSQTSVGRPPAHSKDSNSATNFIYDKSNDSEIKVMQRYVDDTNKVPCAQPRLSLTAPPGDQVYENITDAKKKTDNHCEGEAVYEDPWDVEQVQQQILSELERKQKIGNTGSRRRKSSEEFTNERKNRSERSSQKNRGNDTAQRRMVPEGLHKLSPRAIPGGSPALPSTPPPSKTSQFSSIAPGQTHANKPVLVVHKTNTHSYPSERKGSISSRSGSIRKAPTTPSDVPECQHRIGLGVNKSLTLTQQPWYHGSIQRNHAEELLRKQPDGSFLIRESSNGPKDKTLSLKNSSGFIHIKIVEQPDGTVILGQFSHPFKNIMDMVEYYSRHKVNIKGAEHTYLEIPVLRER</sequence>
<dbReference type="PRINTS" id="PR00401">
    <property type="entry name" value="SH2DOMAIN"/>
</dbReference>
<evidence type="ECO:0000256" key="3">
    <source>
        <dbReference type="SAM" id="MobiDB-lite"/>
    </source>
</evidence>
<dbReference type="InterPro" id="IPR036860">
    <property type="entry name" value="SH2_dom_sf"/>
</dbReference>
<dbReference type="OrthoDB" id="5914531at2759"/>
<proteinExistence type="predicted"/>
<keyword evidence="6" id="KW-1185">Reference proteome</keyword>
<feature type="region of interest" description="Disordered" evidence="3">
    <location>
        <begin position="291"/>
        <end position="374"/>
    </location>
</feature>
<dbReference type="SUPFAM" id="SSF55550">
    <property type="entry name" value="SH2 domain"/>
    <property type="match status" value="1"/>
</dbReference>
<comment type="caution">
    <text evidence="5">The sequence shown here is derived from an EMBL/GenBank/DDBJ whole genome shotgun (WGS) entry which is preliminary data.</text>
</comment>
<feature type="region of interest" description="Disordered" evidence="3">
    <location>
        <begin position="508"/>
        <end position="639"/>
    </location>
</feature>
<dbReference type="PANTHER" id="PTHR15127:SF32">
    <property type="entry name" value="HEAVYWEIGHT, ISOFORM A"/>
    <property type="match status" value="1"/>
</dbReference>
<dbReference type="Gene3D" id="3.30.505.10">
    <property type="entry name" value="SH2 domain"/>
    <property type="match status" value="1"/>
</dbReference>
<feature type="domain" description="SH2" evidence="4">
    <location>
        <begin position="657"/>
        <end position="752"/>
    </location>
</feature>
<protein>
    <submittedName>
        <fullName evidence="5">SHF</fullName>
    </submittedName>
</protein>
<dbReference type="Pfam" id="PF00017">
    <property type="entry name" value="SH2"/>
    <property type="match status" value="1"/>
</dbReference>
<evidence type="ECO:0000256" key="2">
    <source>
        <dbReference type="PROSITE-ProRule" id="PRU00191"/>
    </source>
</evidence>
<dbReference type="SMART" id="SM00252">
    <property type="entry name" value="SH2"/>
    <property type="match status" value="1"/>
</dbReference>
<name>A0A7J7J4T3_BUGNE</name>
<dbReference type="PROSITE" id="PS50001">
    <property type="entry name" value="SH2"/>
    <property type="match status" value="1"/>
</dbReference>
<gene>
    <name evidence="5" type="ORF">EB796_020802</name>
</gene>
<feature type="region of interest" description="Disordered" evidence="3">
    <location>
        <begin position="411"/>
        <end position="430"/>
    </location>
</feature>
<evidence type="ECO:0000313" key="5">
    <source>
        <dbReference type="EMBL" id="KAF6020887.1"/>
    </source>
</evidence>
<dbReference type="Proteomes" id="UP000593567">
    <property type="component" value="Unassembled WGS sequence"/>
</dbReference>
<feature type="compositionally biased region" description="Basic and acidic residues" evidence="3">
    <location>
        <begin position="549"/>
        <end position="559"/>
    </location>
</feature>
<dbReference type="AlphaFoldDB" id="A0A7J7J4T3"/>
<evidence type="ECO:0000256" key="1">
    <source>
        <dbReference type="ARBA" id="ARBA00022999"/>
    </source>
</evidence>
<feature type="compositionally biased region" description="Low complexity" evidence="3">
    <location>
        <begin position="617"/>
        <end position="627"/>
    </location>
</feature>
<dbReference type="GO" id="GO:0001784">
    <property type="term" value="F:phosphotyrosine residue binding"/>
    <property type="evidence" value="ECO:0007669"/>
    <property type="project" value="TreeGrafter"/>
</dbReference>
<feature type="compositionally biased region" description="Polar residues" evidence="3">
    <location>
        <begin position="581"/>
        <end position="595"/>
    </location>
</feature>
<feature type="compositionally biased region" description="Polar residues" evidence="3">
    <location>
        <begin position="354"/>
        <end position="374"/>
    </location>
</feature>
<feature type="compositionally biased region" description="Basic and acidic residues" evidence="3">
    <location>
        <begin position="524"/>
        <end position="540"/>
    </location>
</feature>
<dbReference type="InterPro" id="IPR000980">
    <property type="entry name" value="SH2"/>
</dbReference>
<evidence type="ECO:0000313" key="6">
    <source>
        <dbReference type="Proteomes" id="UP000593567"/>
    </source>
</evidence>
<feature type="region of interest" description="Disordered" evidence="3">
    <location>
        <begin position="43"/>
        <end position="70"/>
    </location>
</feature>
<reference evidence="5" key="1">
    <citation type="submission" date="2020-06" db="EMBL/GenBank/DDBJ databases">
        <title>Draft genome of Bugula neritina, a colonial animal packing powerful symbionts and potential medicines.</title>
        <authorList>
            <person name="Rayko M."/>
        </authorList>
    </citation>
    <scope>NUCLEOTIDE SEQUENCE [LARGE SCALE GENOMIC DNA]</scope>
    <source>
        <strain evidence="5">Kwan_BN1</strain>
    </source>
</reference>
<evidence type="ECO:0000259" key="4">
    <source>
        <dbReference type="PROSITE" id="PS50001"/>
    </source>
</evidence>
<feature type="compositionally biased region" description="Polar residues" evidence="3">
    <location>
        <begin position="291"/>
        <end position="300"/>
    </location>
</feature>
<dbReference type="InterPro" id="IPR051846">
    <property type="entry name" value="SH2_domain_adapters"/>
</dbReference>
<dbReference type="PANTHER" id="PTHR15127">
    <property type="entry name" value="HEAVYWEIGHT, ISOFORM A"/>
    <property type="match status" value="1"/>
</dbReference>